<evidence type="ECO:0000313" key="3">
    <source>
        <dbReference type="Proteomes" id="UP000789375"/>
    </source>
</evidence>
<organism evidence="2 3">
    <name type="scientific">Funneliformis mosseae</name>
    <name type="common">Endomycorrhizal fungus</name>
    <name type="synonym">Glomus mosseae</name>
    <dbReference type="NCBI Taxonomy" id="27381"/>
    <lineage>
        <taxon>Eukaryota</taxon>
        <taxon>Fungi</taxon>
        <taxon>Fungi incertae sedis</taxon>
        <taxon>Mucoromycota</taxon>
        <taxon>Glomeromycotina</taxon>
        <taxon>Glomeromycetes</taxon>
        <taxon>Glomerales</taxon>
        <taxon>Glomeraceae</taxon>
        <taxon>Funneliformis</taxon>
    </lineage>
</organism>
<dbReference type="AlphaFoldDB" id="A0A9N9DPP5"/>
<gene>
    <name evidence="2" type="ORF">FMOSSE_LOCUS11324</name>
</gene>
<sequence>MAFDHLDSVEPETFGYVATFLLVLGGFIATLGVYVVGVSKNKNNNNFVMFNTLLISYDWSFDIIFTIWCFASRLKSHLPIVSLSLLFFVIFVNFLLTFTILRREINNNEQFRVWFQEHKAFGILIAFFSLGNTTVLHVLNCRFNNMDKFNAVLSSTAEKRIIHASVIGLILGDLPQFFLLVSVNTNLINFHVIPITAMSLNILVNFFGFFYRIYEATIREYETPTVVNKKQLEA</sequence>
<evidence type="ECO:0000256" key="1">
    <source>
        <dbReference type="SAM" id="Phobius"/>
    </source>
</evidence>
<feature type="transmembrane region" description="Helical" evidence="1">
    <location>
        <begin position="78"/>
        <end position="101"/>
    </location>
</feature>
<dbReference type="EMBL" id="CAJVPP010004319">
    <property type="protein sequence ID" value="CAG8647827.1"/>
    <property type="molecule type" value="Genomic_DNA"/>
</dbReference>
<feature type="transmembrane region" description="Helical" evidence="1">
    <location>
        <begin position="14"/>
        <end position="36"/>
    </location>
</feature>
<protein>
    <submittedName>
        <fullName evidence="2">498_t:CDS:1</fullName>
    </submittedName>
</protein>
<keyword evidence="3" id="KW-1185">Reference proteome</keyword>
<keyword evidence="1" id="KW-0812">Transmembrane</keyword>
<feature type="transmembrane region" description="Helical" evidence="1">
    <location>
        <begin position="48"/>
        <end position="71"/>
    </location>
</feature>
<accession>A0A9N9DPP5</accession>
<evidence type="ECO:0000313" key="2">
    <source>
        <dbReference type="EMBL" id="CAG8647827.1"/>
    </source>
</evidence>
<proteinExistence type="predicted"/>
<name>A0A9N9DPP5_FUNMO</name>
<feature type="transmembrane region" description="Helical" evidence="1">
    <location>
        <begin position="121"/>
        <end position="140"/>
    </location>
</feature>
<keyword evidence="1" id="KW-1133">Transmembrane helix</keyword>
<feature type="transmembrane region" description="Helical" evidence="1">
    <location>
        <begin position="161"/>
        <end position="181"/>
    </location>
</feature>
<comment type="caution">
    <text evidence="2">The sequence shown here is derived from an EMBL/GenBank/DDBJ whole genome shotgun (WGS) entry which is preliminary data.</text>
</comment>
<reference evidence="2" key="1">
    <citation type="submission" date="2021-06" db="EMBL/GenBank/DDBJ databases">
        <authorList>
            <person name="Kallberg Y."/>
            <person name="Tangrot J."/>
            <person name="Rosling A."/>
        </authorList>
    </citation>
    <scope>NUCLEOTIDE SEQUENCE</scope>
    <source>
        <strain evidence="2">87-6 pot B 2015</strain>
    </source>
</reference>
<dbReference type="Proteomes" id="UP000789375">
    <property type="component" value="Unassembled WGS sequence"/>
</dbReference>
<keyword evidence="1" id="KW-0472">Membrane</keyword>
<feature type="transmembrane region" description="Helical" evidence="1">
    <location>
        <begin position="187"/>
        <end position="211"/>
    </location>
</feature>